<keyword evidence="6" id="KW-1185">Reference proteome</keyword>
<evidence type="ECO:0000256" key="2">
    <source>
        <dbReference type="ARBA" id="ARBA00022695"/>
    </source>
</evidence>
<dbReference type="PANTHER" id="PTHR43793:SF1">
    <property type="entry name" value="FAD SYNTHASE"/>
    <property type="match status" value="1"/>
</dbReference>
<evidence type="ECO:0000313" key="5">
    <source>
        <dbReference type="EMBL" id="TVZ02825.1"/>
    </source>
</evidence>
<dbReference type="PANTHER" id="PTHR43793">
    <property type="entry name" value="FAD SYNTHASE"/>
    <property type="match status" value="1"/>
</dbReference>
<evidence type="ECO:0000256" key="1">
    <source>
        <dbReference type="ARBA" id="ARBA00022679"/>
    </source>
</evidence>
<evidence type="ECO:0000256" key="3">
    <source>
        <dbReference type="SAM" id="MobiDB-lite"/>
    </source>
</evidence>
<accession>A0A6P2BXC5</accession>
<dbReference type="EMBL" id="RPFW01000004">
    <property type="protein sequence ID" value="TVZ02825.1"/>
    <property type="molecule type" value="Genomic_DNA"/>
</dbReference>
<reference evidence="5 6" key="1">
    <citation type="submission" date="2018-11" db="EMBL/GenBank/DDBJ databases">
        <title>Trebonia kvetii gen.nov., sp.nov., a novel acidophilic actinobacterium, and proposal of the new actinobacterial family Treboniaceae fam. nov.</title>
        <authorList>
            <person name="Rapoport D."/>
            <person name="Sagova-Mareckova M."/>
            <person name="Sedlacek I."/>
            <person name="Provaznik J."/>
            <person name="Kralova S."/>
            <person name="Pavlinic D."/>
            <person name="Benes V."/>
            <person name="Kopecky J."/>
        </authorList>
    </citation>
    <scope>NUCLEOTIDE SEQUENCE [LARGE SCALE GENOMIC DNA]</scope>
    <source>
        <strain evidence="5 6">15Tr583</strain>
    </source>
</reference>
<dbReference type="AlphaFoldDB" id="A0A6P2BXC5"/>
<dbReference type="GO" id="GO:0016779">
    <property type="term" value="F:nucleotidyltransferase activity"/>
    <property type="evidence" value="ECO:0007669"/>
    <property type="project" value="UniProtKB-KW"/>
</dbReference>
<comment type="caution">
    <text evidence="5">The sequence shown here is derived from an EMBL/GenBank/DDBJ whole genome shotgun (WGS) entry which is preliminary data.</text>
</comment>
<dbReference type="InterPro" id="IPR004821">
    <property type="entry name" value="Cyt_trans-like"/>
</dbReference>
<feature type="region of interest" description="Disordered" evidence="3">
    <location>
        <begin position="1"/>
        <end position="35"/>
    </location>
</feature>
<dbReference type="SUPFAM" id="SSF52374">
    <property type="entry name" value="Nucleotidylyl transferase"/>
    <property type="match status" value="1"/>
</dbReference>
<dbReference type="OrthoDB" id="9802794at2"/>
<evidence type="ECO:0000259" key="4">
    <source>
        <dbReference type="Pfam" id="PF01467"/>
    </source>
</evidence>
<dbReference type="NCBIfam" id="TIGR00125">
    <property type="entry name" value="cyt_tran_rel"/>
    <property type="match status" value="1"/>
</dbReference>
<name>A0A6P2BXC5_9ACTN</name>
<keyword evidence="2" id="KW-0548">Nucleotidyltransferase</keyword>
<keyword evidence="1" id="KW-0808">Transferase</keyword>
<dbReference type="Proteomes" id="UP000460272">
    <property type="component" value="Unassembled WGS sequence"/>
</dbReference>
<organism evidence="5 6">
    <name type="scientific">Trebonia kvetii</name>
    <dbReference type="NCBI Taxonomy" id="2480626"/>
    <lineage>
        <taxon>Bacteria</taxon>
        <taxon>Bacillati</taxon>
        <taxon>Actinomycetota</taxon>
        <taxon>Actinomycetes</taxon>
        <taxon>Streptosporangiales</taxon>
        <taxon>Treboniaceae</taxon>
        <taxon>Trebonia</taxon>
    </lineage>
</organism>
<dbReference type="InterPro" id="IPR014729">
    <property type="entry name" value="Rossmann-like_a/b/a_fold"/>
</dbReference>
<feature type="domain" description="Cytidyltransferase-like" evidence="4">
    <location>
        <begin position="83"/>
        <end position="183"/>
    </location>
</feature>
<protein>
    <recommendedName>
        <fullName evidence="4">Cytidyltransferase-like domain-containing protein</fullName>
    </recommendedName>
</protein>
<gene>
    <name evidence="5" type="ORF">EAS64_20260</name>
</gene>
<dbReference type="InterPro" id="IPR050385">
    <property type="entry name" value="Archaeal_FAD_synthase"/>
</dbReference>
<evidence type="ECO:0000313" key="6">
    <source>
        <dbReference type="Proteomes" id="UP000460272"/>
    </source>
</evidence>
<feature type="compositionally biased region" description="Basic residues" evidence="3">
    <location>
        <begin position="232"/>
        <end position="245"/>
    </location>
</feature>
<sequence length="245" mass="27258">MTAEGRGRPMTRIGQLWSRRRGTPDGAANGRHSGPAPLIQTLGVSNSLFADASNFDQRFVEDYAKIEETVNALRTLGFKIVLTSGSFDIIHEGHSMYLEAARQFGDFLIVGLDSDEKIRARKGENRPVVPQMERLRMVTHQRGVGLVTLKQTKHAKWALIKAVRPDVLVATEETYTKDEIRELEAGYCGRVEVLGRMATVSTSARLREVIQREMANPDSPVSTVHATPPRNQPRKKLSPAGRTRS</sequence>
<dbReference type="Gene3D" id="3.40.50.620">
    <property type="entry name" value="HUPs"/>
    <property type="match status" value="1"/>
</dbReference>
<feature type="region of interest" description="Disordered" evidence="3">
    <location>
        <begin position="214"/>
        <end position="245"/>
    </location>
</feature>
<dbReference type="Pfam" id="PF01467">
    <property type="entry name" value="CTP_transf_like"/>
    <property type="match status" value="1"/>
</dbReference>
<proteinExistence type="predicted"/>